<keyword evidence="3" id="KW-1185">Reference proteome</keyword>
<gene>
    <name evidence="2" type="ORF">Pcinc_025938</name>
</gene>
<evidence type="ECO:0000313" key="2">
    <source>
        <dbReference type="EMBL" id="KAK3868681.1"/>
    </source>
</evidence>
<proteinExistence type="predicted"/>
<name>A0AAE1F7U4_PETCI</name>
<evidence type="ECO:0000256" key="1">
    <source>
        <dbReference type="SAM" id="MobiDB-lite"/>
    </source>
</evidence>
<feature type="region of interest" description="Disordered" evidence="1">
    <location>
        <begin position="53"/>
        <end position="79"/>
    </location>
</feature>
<feature type="compositionally biased region" description="Basic and acidic residues" evidence="1">
    <location>
        <begin position="70"/>
        <end position="79"/>
    </location>
</feature>
<feature type="region of interest" description="Disordered" evidence="1">
    <location>
        <begin position="14"/>
        <end position="39"/>
    </location>
</feature>
<dbReference type="EMBL" id="JAWQEG010002958">
    <property type="protein sequence ID" value="KAK3868681.1"/>
    <property type="molecule type" value="Genomic_DNA"/>
</dbReference>
<dbReference type="Proteomes" id="UP001286313">
    <property type="component" value="Unassembled WGS sequence"/>
</dbReference>
<comment type="caution">
    <text evidence="2">The sequence shown here is derived from an EMBL/GenBank/DDBJ whole genome shotgun (WGS) entry which is preliminary data.</text>
</comment>
<sequence>MSVSRRPECMVTGRLAGWGGHTRASNRGPKLGAHLPPPVPPLVEPMNHLAYLPSWGHTQHGAPRGGGRGTGRDERKMMA</sequence>
<organism evidence="2 3">
    <name type="scientific">Petrolisthes cinctipes</name>
    <name type="common">Flat porcelain crab</name>
    <dbReference type="NCBI Taxonomy" id="88211"/>
    <lineage>
        <taxon>Eukaryota</taxon>
        <taxon>Metazoa</taxon>
        <taxon>Ecdysozoa</taxon>
        <taxon>Arthropoda</taxon>
        <taxon>Crustacea</taxon>
        <taxon>Multicrustacea</taxon>
        <taxon>Malacostraca</taxon>
        <taxon>Eumalacostraca</taxon>
        <taxon>Eucarida</taxon>
        <taxon>Decapoda</taxon>
        <taxon>Pleocyemata</taxon>
        <taxon>Anomura</taxon>
        <taxon>Galatheoidea</taxon>
        <taxon>Porcellanidae</taxon>
        <taxon>Petrolisthes</taxon>
    </lineage>
</organism>
<evidence type="ECO:0000313" key="3">
    <source>
        <dbReference type="Proteomes" id="UP001286313"/>
    </source>
</evidence>
<dbReference type="AlphaFoldDB" id="A0AAE1F7U4"/>
<reference evidence="2" key="1">
    <citation type="submission" date="2023-10" db="EMBL/GenBank/DDBJ databases">
        <title>Genome assemblies of two species of porcelain crab, Petrolisthes cinctipes and Petrolisthes manimaculis (Anomura: Porcellanidae).</title>
        <authorList>
            <person name="Angst P."/>
        </authorList>
    </citation>
    <scope>NUCLEOTIDE SEQUENCE</scope>
    <source>
        <strain evidence="2">PB745_01</strain>
        <tissue evidence="2">Gill</tissue>
    </source>
</reference>
<protein>
    <submittedName>
        <fullName evidence="2">Uncharacterized protein</fullName>
    </submittedName>
</protein>
<accession>A0AAE1F7U4</accession>